<evidence type="ECO:0000256" key="6">
    <source>
        <dbReference type="ARBA" id="ARBA00023128"/>
    </source>
</evidence>
<dbReference type="Pfam" id="PF10431">
    <property type="entry name" value="ClpB_D2-small"/>
    <property type="match status" value="1"/>
</dbReference>
<dbReference type="FunFam" id="3.40.50.300:FF:000560">
    <property type="entry name" value="CLP protease regulatory subunit CLPX3 mitochondrial"/>
    <property type="match status" value="1"/>
</dbReference>
<feature type="domain" description="Clp ATPase C-terminal" evidence="11">
    <location>
        <begin position="433"/>
        <end position="509"/>
    </location>
</feature>
<dbReference type="GO" id="GO:0005739">
    <property type="term" value="C:mitochondrion"/>
    <property type="evidence" value="ECO:0007669"/>
    <property type="project" value="UniProtKB-SubCell"/>
</dbReference>
<dbReference type="CDD" id="cd19497">
    <property type="entry name" value="RecA-like_ClpX"/>
    <property type="match status" value="1"/>
</dbReference>
<dbReference type="Gene3D" id="3.40.50.300">
    <property type="entry name" value="P-loop containing nucleotide triphosphate hydrolases"/>
    <property type="match status" value="1"/>
</dbReference>
<feature type="domain" description="AAA+ ATPase" evidence="10">
    <location>
        <begin position="222"/>
        <end position="384"/>
    </location>
</feature>
<feature type="compositionally biased region" description="Basic and acidic residues" evidence="9">
    <location>
        <begin position="77"/>
        <end position="94"/>
    </location>
</feature>
<dbReference type="NCBIfam" id="TIGR00382">
    <property type="entry name" value="clpX"/>
    <property type="match status" value="1"/>
</dbReference>
<dbReference type="GO" id="GO:0140662">
    <property type="term" value="F:ATP-dependent protein folding chaperone"/>
    <property type="evidence" value="ECO:0007669"/>
    <property type="project" value="InterPro"/>
</dbReference>
<dbReference type="InterPro" id="IPR019489">
    <property type="entry name" value="Clp_ATPase_C"/>
</dbReference>
<comment type="similarity">
    <text evidence="8">Belongs to the ClpX chaperone family.</text>
</comment>
<comment type="subcellular location">
    <subcellularLocation>
        <location evidence="1">Mitochondrion</location>
    </subcellularLocation>
</comment>
<dbReference type="OMA" id="WAYFRRR"/>
<dbReference type="GO" id="GO:0051082">
    <property type="term" value="F:unfolded protein binding"/>
    <property type="evidence" value="ECO:0007669"/>
    <property type="project" value="InterPro"/>
</dbReference>
<dbReference type="InterPro" id="IPR003959">
    <property type="entry name" value="ATPase_AAA_core"/>
</dbReference>
<keyword evidence="3" id="KW-0378">Hydrolase</keyword>
<dbReference type="SMART" id="SM01086">
    <property type="entry name" value="ClpB_D2-small"/>
    <property type="match status" value="1"/>
</dbReference>
<protein>
    <recommendedName>
        <fullName evidence="13">AAA+ ATPase domain-containing protein</fullName>
    </recommendedName>
</protein>
<evidence type="ECO:0000313" key="12">
    <source>
        <dbReference type="EMBL" id="OAY58029.1"/>
    </source>
</evidence>
<evidence type="ECO:0000256" key="3">
    <source>
        <dbReference type="ARBA" id="ARBA00022801"/>
    </source>
</evidence>
<dbReference type="InterPro" id="IPR003593">
    <property type="entry name" value="AAA+_ATPase"/>
</dbReference>
<dbReference type="InterPro" id="IPR004487">
    <property type="entry name" value="Clp_protease_ATP-bd_su_ClpX"/>
</dbReference>
<dbReference type="NCBIfam" id="NF003745">
    <property type="entry name" value="PRK05342.1"/>
    <property type="match status" value="1"/>
</dbReference>
<evidence type="ECO:0000256" key="4">
    <source>
        <dbReference type="ARBA" id="ARBA00022840"/>
    </source>
</evidence>
<accession>A0A2C9WE91</accession>
<name>A0A2C9WE91_MANES</name>
<dbReference type="AlphaFoldDB" id="A0A2C9WE91"/>
<dbReference type="GO" id="GO:0005524">
    <property type="term" value="F:ATP binding"/>
    <property type="evidence" value="ECO:0007669"/>
    <property type="project" value="UniProtKB-KW"/>
</dbReference>
<evidence type="ECO:0008006" key="13">
    <source>
        <dbReference type="Google" id="ProtNLM"/>
    </source>
</evidence>
<comment type="function">
    <text evidence="7">ATP-dependent specificity component of the mitochondrial Clp protease. It directs the protease to specific substrates. Can perform chaperone functions in the absence of ClpP.</text>
</comment>
<evidence type="ECO:0000259" key="10">
    <source>
        <dbReference type="SMART" id="SM00382"/>
    </source>
</evidence>
<dbReference type="SMART" id="SM00382">
    <property type="entry name" value="AAA"/>
    <property type="match status" value="1"/>
</dbReference>
<dbReference type="PANTHER" id="PTHR48102">
    <property type="entry name" value="ATP-DEPENDENT CLP PROTEASE ATP-BINDING SUBUNIT CLPX-LIKE, MITOCHONDRIAL-RELATED"/>
    <property type="match status" value="1"/>
</dbReference>
<dbReference type="SUPFAM" id="SSF52540">
    <property type="entry name" value="P-loop containing nucleoside triphosphate hydrolases"/>
    <property type="match status" value="1"/>
</dbReference>
<proteinExistence type="inferred from homology"/>
<gene>
    <name evidence="12" type="ORF">MANES_02G144100</name>
</gene>
<dbReference type="EMBL" id="CM004388">
    <property type="protein sequence ID" value="OAY58029.1"/>
    <property type="molecule type" value="Genomic_DNA"/>
</dbReference>
<keyword evidence="5" id="KW-0809">Transit peptide</keyword>
<evidence type="ECO:0000256" key="5">
    <source>
        <dbReference type="ARBA" id="ARBA00022946"/>
    </source>
</evidence>
<evidence type="ECO:0000256" key="2">
    <source>
        <dbReference type="ARBA" id="ARBA00022741"/>
    </source>
</evidence>
<organism evidence="12">
    <name type="scientific">Manihot esculenta</name>
    <name type="common">Cassava</name>
    <name type="synonym">Jatropha manihot</name>
    <dbReference type="NCBI Taxonomy" id="3983"/>
    <lineage>
        <taxon>Eukaryota</taxon>
        <taxon>Viridiplantae</taxon>
        <taxon>Streptophyta</taxon>
        <taxon>Embryophyta</taxon>
        <taxon>Tracheophyta</taxon>
        <taxon>Spermatophyta</taxon>
        <taxon>Magnoliopsida</taxon>
        <taxon>eudicotyledons</taxon>
        <taxon>Gunneridae</taxon>
        <taxon>Pentapetalae</taxon>
        <taxon>rosids</taxon>
        <taxon>fabids</taxon>
        <taxon>Malpighiales</taxon>
        <taxon>Euphorbiaceae</taxon>
        <taxon>Crotonoideae</taxon>
        <taxon>Manihoteae</taxon>
        <taxon>Manihot</taxon>
    </lineage>
</organism>
<reference evidence="12" key="1">
    <citation type="submission" date="2016-02" db="EMBL/GenBank/DDBJ databases">
        <title>WGS assembly of Manihot esculenta.</title>
        <authorList>
            <person name="Bredeson J.V."/>
            <person name="Prochnik S.E."/>
            <person name="Lyons J.B."/>
            <person name="Schmutz J."/>
            <person name="Grimwood J."/>
            <person name="Vrebalov J."/>
            <person name="Bart R.S."/>
            <person name="Amuge T."/>
            <person name="Ferguson M.E."/>
            <person name="Green R."/>
            <person name="Putnam N."/>
            <person name="Stites J."/>
            <person name="Rounsley S."/>
            <person name="Rokhsar D.S."/>
        </authorList>
    </citation>
    <scope>NUCLEOTIDE SEQUENCE [LARGE SCALE GENOMIC DNA]</scope>
    <source>
        <tissue evidence="12">Leaf</tissue>
    </source>
</reference>
<dbReference type="GO" id="GO:0016887">
    <property type="term" value="F:ATP hydrolysis activity"/>
    <property type="evidence" value="ECO:0007669"/>
    <property type="project" value="InterPro"/>
</dbReference>
<feature type="region of interest" description="Disordered" evidence="9">
    <location>
        <begin position="75"/>
        <end position="113"/>
    </location>
</feature>
<feature type="compositionally biased region" description="Polar residues" evidence="9">
    <location>
        <begin position="95"/>
        <end position="105"/>
    </location>
</feature>
<evidence type="ECO:0000256" key="9">
    <source>
        <dbReference type="SAM" id="MobiDB-lite"/>
    </source>
</evidence>
<sequence length="510" mass="55582">MAALLRSKTSKETASLRASQFRNFLLNYMFAGGMSTCYSTHRRSLDDYFGNSPSHSTAFNPVSLRGEFFEKGTQLLDNRRSGRDSSKDFGRNWTEKLNGSDSGSNYGDPPEVWQPPGDGIATVRVNGASMDVVRGGRGGSGSNSKDGCWGGSNLGNNFPTPKEICKGLDKFVIGQERAKKVLSVAVYNHYKRIYHDSIQKWSAGDSGNNKTEAIDDDGVELEKSNILLMGPTGSGKTLLAKTLARFVNVPFVIADATTLTQAGYVGEDVESILGKLLLAADYNVAAAQQGIVYIDEVDKITKKAESVNISRDVSGEGVQQALLKMLEGTVVNVPEKGGRKHPRGDNIQMDTKDILFICGGAFVDLDKTISERRQDSSIGFGAPVRANMRMGTVTSAAVTSSLLETVESSDLISYGLIPEFVGRFPILVSLSALTEDQLVQVLIEPKNALGKQYKKMFQMNDVKLHFTENAFRLIAKKAIKKNTGARGLRSILETILMDAIYLMLEQVKIL</sequence>
<dbReference type="PANTHER" id="PTHR48102:SF6">
    <property type="entry name" value="CLP PROTEASE REGULATORY SUBUNIT CLPX1, MITOCHONDRIAL"/>
    <property type="match status" value="1"/>
</dbReference>
<evidence type="ECO:0000256" key="1">
    <source>
        <dbReference type="ARBA" id="ARBA00004173"/>
    </source>
</evidence>
<keyword evidence="2" id="KW-0547">Nucleotide-binding</keyword>
<keyword evidence="6" id="KW-0496">Mitochondrion</keyword>
<evidence type="ECO:0000259" key="11">
    <source>
        <dbReference type="SMART" id="SM01086"/>
    </source>
</evidence>
<keyword evidence="4" id="KW-0067">ATP-binding</keyword>
<dbReference type="FunFam" id="1.10.8.60:FF:000002">
    <property type="entry name" value="ATP-dependent Clp protease ATP-binding subunit ClpX"/>
    <property type="match status" value="1"/>
</dbReference>
<dbReference type="InterPro" id="IPR027417">
    <property type="entry name" value="P-loop_NTPase"/>
</dbReference>
<evidence type="ECO:0000256" key="7">
    <source>
        <dbReference type="ARBA" id="ARBA00055633"/>
    </source>
</evidence>
<evidence type="ECO:0000256" key="8">
    <source>
        <dbReference type="ARBA" id="ARBA00061242"/>
    </source>
</evidence>
<dbReference type="InterPro" id="IPR050052">
    <property type="entry name" value="ATP-dep_Clp_protease_ClpX"/>
</dbReference>
<dbReference type="Gene3D" id="1.10.8.60">
    <property type="match status" value="1"/>
</dbReference>
<dbReference type="Pfam" id="PF07724">
    <property type="entry name" value="AAA_2"/>
    <property type="match status" value="1"/>
</dbReference>